<organism evidence="9">
    <name type="scientific">Chelativorans sp. (strain BNC1)</name>
    <dbReference type="NCBI Taxonomy" id="266779"/>
    <lineage>
        <taxon>Bacteria</taxon>
        <taxon>Pseudomonadati</taxon>
        <taxon>Pseudomonadota</taxon>
        <taxon>Alphaproteobacteria</taxon>
        <taxon>Hyphomicrobiales</taxon>
        <taxon>Phyllobacteriaceae</taxon>
        <taxon>Chelativorans</taxon>
    </lineage>
</organism>
<dbReference type="eggNOG" id="COG0444">
    <property type="taxonomic scope" value="Bacteria"/>
</dbReference>
<dbReference type="NCBIfam" id="NF008453">
    <property type="entry name" value="PRK11308.1"/>
    <property type="match status" value="2"/>
</dbReference>
<dbReference type="SMART" id="SM00382">
    <property type="entry name" value="AAA"/>
    <property type="match status" value="2"/>
</dbReference>
<dbReference type="InterPro" id="IPR017871">
    <property type="entry name" value="ABC_transporter-like_CS"/>
</dbReference>
<dbReference type="InterPro" id="IPR003439">
    <property type="entry name" value="ABC_transporter-like_ATP-bd"/>
</dbReference>
<dbReference type="PANTHER" id="PTHR43297:SF2">
    <property type="entry name" value="DIPEPTIDE TRANSPORT ATP-BINDING PROTEIN DPPD"/>
    <property type="match status" value="1"/>
</dbReference>
<evidence type="ECO:0000256" key="2">
    <source>
        <dbReference type="ARBA" id="ARBA00005417"/>
    </source>
</evidence>
<comment type="similarity">
    <text evidence="2">Belongs to the ABC transporter superfamily.</text>
</comment>
<evidence type="ECO:0000256" key="6">
    <source>
        <dbReference type="ARBA" id="ARBA00022840"/>
    </source>
</evidence>
<dbReference type="Pfam" id="PF08352">
    <property type="entry name" value="oligo_HPY"/>
    <property type="match status" value="2"/>
</dbReference>
<evidence type="ECO:0000256" key="4">
    <source>
        <dbReference type="ARBA" id="ARBA00022475"/>
    </source>
</evidence>
<dbReference type="HOGENOM" id="CLU_000604_86_2_5"/>
<accession>Q11C74</accession>
<dbReference type="NCBIfam" id="TIGR01727">
    <property type="entry name" value="oligo_HPY"/>
    <property type="match status" value="2"/>
</dbReference>
<dbReference type="PROSITE" id="PS50893">
    <property type="entry name" value="ABC_TRANSPORTER_2"/>
    <property type="match status" value="2"/>
</dbReference>
<keyword evidence="6" id="KW-0067">ATP-binding</keyword>
<dbReference type="InterPro" id="IPR050388">
    <property type="entry name" value="ABC_Ni/Peptide_Import"/>
</dbReference>
<dbReference type="GO" id="GO:0005886">
    <property type="term" value="C:plasma membrane"/>
    <property type="evidence" value="ECO:0007669"/>
    <property type="project" value="UniProtKB-SubCell"/>
</dbReference>
<dbReference type="PROSITE" id="PS00211">
    <property type="entry name" value="ABC_TRANSPORTER_1"/>
    <property type="match status" value="2"/>
</dbReference>
<dbReference type="InterPro" id="IPR027417">
    <property type="entry name" value="P-loop_NTPase"/>
</dbReference>
<dbReference type="InterPro" id="IPR003593">
    <property type="entry name" value="AAA+_ATPase"/>
</dbReference>
<evidence type="ECO:0000256" key="5">
    <source>
        <dbReference type="ARBA" id="ARBA00022741"/>
    </source>
</evidence>
<dbReference type="GO" id="GO:0016887">
    <property type="term" value="F:ATP hydrolysis activity"/>
    <property type="evidence" value="ECO:0007669"/>
    <property type="project" value="InterPro"/>
</dbReference>
<evidence type="ECO:0000256" key="1">
    <source>
        <dbReference type="ARBA" id="ARBA00004417"/>
    </source>
</evidence>
<dbReference type="GO" id="GO:0005524">
    <property type="term" value="F:ATP binding"/>
    <property type="evidence" value="ECO:0007669"/>
    <property type="project" value="UniProtKB-KW"/>
</dbReference>
<reference evidence="9" key="1">
    <citation type="submission" date="2006-06" db="EMBL/GenBank/DDBJ databases">
        <title>Complete sequence of chromosome of Chelativorans sp. BNC1.</title>
        <authorList>
            <consortium name="US DOE Joint Genome Institute"/>
            <person name="Copeland A."/>
            <person name="Lucas S."/>
            <person name="Lapidus A."/>
            <person name="Barry K."/>
            <person name="Detter J.C."/>
            <person name="Glavina del Rio T."/>
            <person name="Hammon N."/>
            <person name="Israni S."/>
            <person name="Dalin E."/>
            <person name="Tice H."/>
            <person name="Pitluck S."/>
            <person name="Chertkov O."/>
            <person name="Brettin T."/>
            <person name="Bruce D."/>
            <person name="Han C."/>
            <person name="Tapia R."/>
            <person name="Gilna P."/>
            <person name="Schmutz J."/>
            <person name="Larimer F."/>
            <person name="Land M."/>
            <person name="Hauser L."/>
            <person name="Kyrpides N."/>
            <person name="Mikhailova N."/>
            <person name="Richardson P."/>
        </authorList>
    </citation>
    <scope>NUCLEOTIDE SEQUENCE</scope>
    <source>
        <strain evidence="9">BNC1</strain>
    </source>
</reference>
<evidence type="ECO:0000259" key="8">
    <source>
        <dbReference type="PROSITE" id="PS50893"/>
    </source>
</evidence>
<dbReference type="OrthoDB" id="9802264at2"/>
<dbReference type="FunFam" id="3.40.50.300:FF:000016">
    <property type="entry name" value="Oligopeptide ABC transporter ATP-binding component"/>
    <property type="match status" value="2"/>
</dbReference>
<dbReference type="InterPro" id="IPR013563">
    <property type="entry name" value="Oligopep_ABC_C"/>
</dbReference>
<dbReference type="Gene3D" id="3.40.50.300">
    <property type="entry name" value="P-loop containing nucleotide triphosphate hydrolases"/>
    <property type="match status" value="2"/>
</dbReference>
<dbReference type="CDD" id="cd03257">
    <property type="entry name" value="ABC_NikE_OppD_transporters"/>
    <property type="match status" value="2"/>
</dbReference>
<keyword evidence="3" id="KW-0813">Transport</keyword>
<dbReference type="GO" id="GO:0015833">
    <property type="term" value="P:peptide transport"/>
    <property type="evidence" value="ECO:0007669"/>
    <property type="project" value="InterPro"/>
</dbReference>
<feature type="domain" description="ABC transporter" evidence="8">
    <location>
        <begin position="352"/>
        <end position="605"/>
    </location>
</feature>
<dbReference type="STRING" id="266779.Meso_3632"/>
<dbReference type="eggNOG" id="COG4608">
    <property type="taxonomic scope" value="Bacteria"/>
</dbReference>
<dbReference type="Pfam" id="PF00005">
    <property type="entry name" value="ABC_tran"/>
    <property type="match status" value="2"/>
</dbReference>
<name>Q11C74_CHESB</name>
<feature type="domain" description="ABC transporter" evidence="8">
    <location>
        <begin position="19"/>
        <end position="264"/>
    </location>
</feature>
<keyword evidence="4" id="KW-1003">Cell membrane</keyword>
<dbReference type="GO" id="GO:0055085">
    <property type="term" value="P:transmembrane transport"/>
    <property type="evidence" value="ECO:0007669"/>
    <property type="project" value="UniProtKB-ARBA"/>
</dbReference>
<evidence type="ECO:0000256" key="3">
    <source>
        <dbReference type="ARBA" id="ARBA00022448"/>
    </source>
</evidence>
<comment type="subcellular location">
    <subcellularLocation>
        <location evidence="1">Cell inner membrane</location>
        <topology evidence="1">Peripheral membrane protein</topology>
    </subcellularLocation>
</comment>
<evidence type="ECO:0000256" key="7">
    <source>
        <dbReference type="ARBA" id="ARBA00023136"/>
    </source>
</evidence>
<dbReference type="PANTHER" id="PTHR43297">
    <property type="entry name" value="OLIGOPEPTIDE TRANSPORT ATP-BINDING PROTEIN APPD"/>
    <property type="match status" value="1"/>
</dbReference>
<dbReference type="KEGG" id="mes:Meso_3632"/>
<evidence type="ECO:0000313" key="9">
    <source>
        <dbReference type="EMBL" id="ABG65001.1"/>
    </source>
</evidence>
<protein>
    <submittedName>
        <fullName evidence="9">Oligopeptide/dipeptide ABC transporter, ATPase subunit</fullName>
    </submittedName>
</protein>
<dbReference type="NCBIfam" id="NF007739">
    <property type="entry name" value="PRK10419.1"/>
    <property type="match status" value="2"/>
</dbReference>
<dbReference type="SUPFAM" id="SSF52540">
    <property type="entry name" value="P-loop containing nucleoside triphosphate hydrolases"/>
    <property type="match status" value="2"/>
</dbReference>
<keyword evidence="7" id="KW-0472">Membrane</keyword>
<gene>
    <name evidence="9" type="ordered locus">Meso_3632</name>
</gene>
<dbReference type="AlphaFoldDB" id="Q11C74"/>
<proteinExistence type="inferred from homology"/>
<sequence>MIQQRLPTGTPIPLPDATLCVDGLSISYGAAKVVRDVTLRIAPGEAYGLIGESGSGKSTIAFSVMGYLNGGTASAGRITIAGHDILTLPDRKLRRLRGPVVSMVFQDPMNALNPSIRVGEQIAEGIRYHTGAGKAEAEARAIELIDQVKLPEPEDIVRRYPHQLSGGQQQRIVIAMALALEPALLILDEPTTGLDVTTEATILDLITEIKQRSNVALLFISHNLGVVARMCDRVGVLYAGDLIEEGPTAEVLQRPSHPYTRGLISAVPSIAGELEMVGIPGSLPDLTEVPKGCIFRARCSIAIAACGEAPVPMETVRPGHASRCLRWRDCLAELNPPQAAAVRAPLDGEKRLEIDSVIRSFPGARRLPFLKPRPAVQALRGVSLDIRAGETLAVVGESGSGKSTLGRLVAGLDRPAGGTIRFEGRDVTALSRERTVDDQRAVQFIFQNPHSALNPHHTVEEIVGRPLRLYLGLQGTELRRRIVEILRAVRLGERYMTRAPHELSGGEKQRVCIARAFAAEPRLVVCDEPTSALDISVQAAILQELQTLQRESAHRTAYMFITHDLGVVRQIADRVAVMYLGEIVELGATRDIFSRPQHPYTEALLAAVPELRPTRASRMRLQGVVPRPTNPPSGCSFHTRCPRLKGDICSQKAPPTRSKASGHAMRCHHDINTLKALQSAELENRTEPARP</sequence>
<dbReference type="EMBL" id="CP000390">
    <property type="protein sequence ID" value="ABG65001.1"/>
    <property type="molecule type" value="Genomic_DNA"/>
</dbReference>
<keyword evidence="5" id="KW-0547">Nucleotide-binding</keyword>